<dbReference type="AlphaFoldDB" id="A0AAJ0X9J7"/>
<dbReference type="InterPro" id="IPR003728">
    <property type="entry name" value="Ribosome_maturation_RimP"/>
</dbReference>
<accession>A0AAJ0X9J7</accession>
<evidence type="ECO:0000259" key="5">
    <source>
        <dbReference type="Pfam" id="PF17384"/>
    </source>
</evidence>
<dbReference type="InterPro" id="IPR028989">
    <property type="entry name" value="RimP_N"/>
</dbReference>
<evidence type="ECO:0000256" key="3">
    <source>
        <dbReference type="HAMAP-Rule" id="MF_01077"/>
    </source>
</evidence>
<dbReference type="GO" id="GO:0005829">
    <property type="term" value="C:cytosol"/>
    <property type="evidence" value="ECO:0007669"/>
    <property type="project" value="TreeGrafter"/>
</dbReference>
<proteinExistence type="inferred from homology"/>
<dbReference type="CDD" id="cd01734">
    <property type="entry name" value="YlxS_C"/>
    <property type="match status" value="1"/>
</dbReference>
<dbReference type="HAMAP" id="MF_01077">
    <property type="entry name" value="RimP"/>
    <property type="match status" value="1"/>
</dbReference>
<keyword evidence="1 3" id="KW-0963">Cytoplasm</keyword>
<keyword evidence="7" id="KW-1185">Reference proteome</keyword>
<dbReference type="FunFam" id="3.30.300.70:FF:000001">
    <property type="entry name" value="Ribosome maturation factor RimP"/>
    <property type="match status" value="1"/>
</dbReference>
<feature type="domain" description="Ribosome maturation factor RimP N-terminal" evidence="4">
    <location>
        <begin position="12"/>
        <end position="84"/>
    </location>
</feature>
<dbReference type="InterPro" id="IPR035956">
    <property type="entry name" value="RimP_N_sf"/>
</dbReference>
<gene>
    <name evidence="3" type="primary">rimP</name>
    <name evidence="6" type="ORF">CKO40_06205</name>
</gene>
<sequence length="161" mass="17632">MRQANDRLTALVRTAVEPMGYEVLGVEHVSAGSAQAALRVYIDHGDGITIEDCETVSRQLSGVLDVEDPISGQYDLEVSSPGLDRPLFTLEQILRHRGSRARVRLDRKLEGRRNFEGEILGASADGAWLELSLDGASVQLPVDQIERAHLVPALNFSQSAR</sequence>
<comment type="similarity">
    <text evidence="3">Belongs to the RimP family.</text>
</comment>
<keyword evidence="2 3" id="KW-0690">Ribosome biogenesis</keyword>
<dbReference type="InterPro" id="IPR036847">
    <property type="entry name" value="RimP_C_sf"/>
</dbReference>
<dbReference type="Gene3D" id="3.30.300.70">
    <property type="entry name" value="RimP-like superfamily, N-terminal"/>
    <property type="match status" value="1"/>
</dbReference>
<dbReference type="GO" id="GO:0000028">
    <property type="term" value="P:ribosomal small subunit assembly"/>
    <property type="evidence" value="ECO:0007669"/>
    <property type="project" value="TreeGrafter"/>
</dbReference>
<protein>
    <recommendedName>
        <fullName evidence="3">Ribosome maturation factor RimP</fullName>
    </recommendedName>
</protein>
<dbReference type="SUPFAM" id="SSF75420">
    <property type="entry name" value="YhbC-like, N-terminal domain"/>
    <property type="match status" value="1"/>
</dbReference>
<dbReference type="Gene3D" id="2.30.30.180">
    <property type="entry name" value="Ribosome maturation factor RimP, C-terminal domain"/>
    <property type="match status" value="1"/>
</dbReference>
<comment type="caution">
    <text evidence="6">The sequence shown here is derived from an EMBL/GenBank/DDBJ whole genome shotgun (WGS) entry which is preliminary data.</text>
</comment>
<dbReference type="SUPFAM" id="SSF74942">
    <property type="entry name" value="YhbC-like, C-terminal domain"/>
    <property type="match status" value="1"/>
</dbReference>
<feature type="domain" description="Ribosome maturation factor RimP C-terminal" evidence="5">
    <location>
        <begin position="87"/>
        <end position="152"/>
    </location>
</feature>
<comment type="subcellular location">
    <subcellularLocation>
        <location evidence="3">Cytoplasm</location>
    </subcellularLocation>
</comment>
<dbReference type="GO" id="GO:0006412">
    <property type="term" value="P:translation"/>
    <property type="evidence" value="ECO:0007669"/>
    <property type="project" value="TreeGrafter"/>
</dbReference>
<reference evidence="6" key="1">
    <citation type="submission" date="2017-08" db="EMBL/GenBank/DDBJ databases">
        <authorList>
            <person name="Imhoff J.F."/>
            <person name="Rahn T."/>
            <person name="Kuenzel S."/>
            <person name="Neulinger S.C."/>
        </authorList>
    </citation>
    <scope>NUCLEOTIDE SEQUENCE</scope>
    <source>
        <strain evidence="6">DSM 11080</strain>
    </source>
</reference>
<dbReference type="RefSeq" id="WP_200345321.1">
    <property type="nucleotide sequence ID" value="NZ_NRSJ01000007.1"/>
</dbReference>
<comment type="function">
    <text evidence="3">Required for maturation of 30S ribosomal subunits.</text>
</comment>
<organism evidence="6 7">
    <name type="scientific">Halochromatium glycolicum</name>
    <dbReference type="NCBI Taxonomy" id="85075"/>
    <lineage>
        <taxon>Bacteria</taxon>
        <taxon>Pseudomonadati</taxon>
        <taxon>Pseudomonadota</taxon>
        <taxon>Gammaproteobacteria</taxon>
        <taxon>Chromatiales</taxon>
        <taxon>Chromatiaceae</taxon>
        <taxon>Halochromatium</taxon>
    </lineage>
</organism>
<dbReference type="Pfam" id="PF17384">
    <property type="entry name" value="DUF150_C"/>
    <property type="match status" value="1"/>
</dbReference>
<dbReference type="InterPro" id="IPR028998">
    <property type="entry name" value="RimP_C"/>
</dbReference>
<evidence type="ECO:0000256" key="1">
    <source>
        <dbReference type="ARBA" id="ARBA00022490"/>
    </source>
</evidence>
<evidence type="ECO:0000259" key="4">
    <source>
        <dbReference type="Pfam" id="PF02576"/>
    </source>
</evidence>
<dbReference type="PANTHER" id="PTHR33867">
    <property type="entry name" value="RIBOSOME MATURATION FACTOR RIMP"/>
    <property type="match status" value="1"/>
</dbReference>
<reference evidence="6" key="2">
    <citation type="journal article" date="2020" name="Microorganisms">
        <title>Osmotic Adaptation and Compatible Solute Biosynthesis of Phototrophic Bacteria as Revealed from Genome Analyses.</title>
        <authorList>
            <person name="Imhoff J.F."/>
            <person name="Rahn T."/>
            <person name="Kunzel S."/>
            <person name="Keller A."/>
            <person name="Neulinger S.C."/>
        </authorList>
    </citation>
    <scope>NUCLEOTIDE SEQUENCE</scope>
    <source>
        <strain evidence="6">DSM 11080</strain>
    </source>
</reference>
<dbReference type="NCBIfam" id="NF000927">
    <property type="entry name" value="PRK00092.1-1"/>
    <property type="match status" value="1"/>
</dbReference>
<dbReference type="EMBL" id="NRSJ01000007">
    <property type="protein sequence ID" value="MBK1704150.1"/>
    <property type="molecule type" value="Genomic_DNA"/>
</dbReference>
<dbReference type="PANTHER" id="PTHR33867:SF1">
    <property type="entry name" value="RIBOSOME MATURATION FACTOR RIMP"/>
    <property type="match status" value="1"/>
</dbReference>
<evidence type="ECO:0000256" key="2">
    <source>
        <dbReference type="ARBA" id="ARBA00022517"/>
    </source>
</evidence>
<name>A0AAJ0X9J7_9GAMM</name>
<dbReference type="Pfam" id="PF02576">
    <property type="entry name" value="RimP_N"/>
    <property type="match status" value="1"/>
</dbReference>
<dbReference type="Proteomes" id="UP001296776">
    <property type="component" value="Unassembled WGS sequence"/>
</dbReference>
<evidence type="ECO:0000313" key="7">
    <source>
        <dbReference type="Proteomes" id="UP001296776"/>
    </source>
</evidence>
<evidence type="ECO:0000313" key="6">
    <source>
        <dbReference type="EMBL" id="MBK1704150.1"/>
    </source>
</evidence>